<evidence type="ECO:0000256" key="3">
    <source>
        <dbReference type="ARBA" id="ARBA00022692"/>
    </source>
</evidence>
<accession>A0A445B4K3</accession>
<feature type="transmembrane region" description="Helical" evidence="6">
    <location>
        <begin position="235"/>
        <end position="254"/>
    </location>
</feature>
<dbReference type="Pfam" id="PF00854">
    <property type="entry name" value="PTR2"/>
    <property type="match status" value="1"/>
</dbReference>
<feature type="transmembrane region" description="Helical" evidence="6">
    <location>
        <begin position="147"/>
        <end position="170"/>
    </location>
</feature>
<feature type="transmembrane region" description="Helical" evidence="6">
    <location>
        <begin position="461"/>
        <end position="478"/>
    </location>
</feature>
<protein>
    <recommendedName>
        <fullName evidence="9">Protein NRT1/ PTR FAMILY 1.2</fullName>
    </recommendedName>
</protein>
<comment type="caution">
    <text evidence="7">The sequence shown here is derived from an EMBL/GenBank/DDBJ whole genome shotgun (WGS) entry which is preliminary data.</text>
</comment>
<keyword evidence="4 6" id="KW-1133">Transmembrane helix</keyword>
<evidence type="ECO:0000313" key="7">
    <source>
        <dbReference type="EMBL" id="RYR33581.1"/>
    </source>
</evidence>
<dbReference type="PANTHER" id="PTHR11654">
    <property type="entry name" value="OLIGOPEPTIDE TRANSPORTER-RELATED"/>
    <property type="match status" value="1"/>
</dbReference>
<dbReference type="SUPFAM" id="SSF103473">
    <property type="entry name" value="MFS general substrate transporter"/>
    <property type="match status" value="1"/>
</dbReference>
<evidence type="ECO:0008006" key="9">
    <source>
        <dbReference type="Google" id="ProtNLM"/>
    </source>
</evidence>
<comment type="subcellular location">
    <subcellularLocation>
        <location evidence="1">Membrane</location>
        <topology evidence="1">Multi-pass membrane protein</topology>
    </subcellularLocation>
</comment>
<dbReference type="Proteomes" id="UP000289738">
    <property type="component" value="Chromosome A10"/>
</dbReference>
<sequence>METSTLHHSPNFGLIMLPNMNLDIATTYLQYDVYRYFWYTIHTGGGTRMGSFPEIEHVVEVPLLSKATSTTSHNHKGGFRTLPFIIANEAFERLASIGLMPNMILYLTREYGMETAAATNFLLLWSAATNFTPLIAALLADSCVGRYSMIAFGSVTSLLGMVLLWSTTMIPRQTSNQLTNVYNSTSTMQLLILHSSFALMAIGAGGIRSSSLAFGVDQLSMKDKDGNVKESYFGWYYASVTLSILLGLTGVVYIQETIGWKVGFGIPVILMFISTISFFLASPFYVKLETKKNMVSGLAQVIVASYRNRLVQLNQEYGNLTYYHEKDSILLVPSESLRFLNKACMIKDPSQDLKPDGRPLNPWNLCTVDQVEELKALLRVIPIWTAGIMLTVNVSQGSFLVLEASSMDRHITSNFEIPSGSFGTFMIISVVLWVILYDRVLVPAASLILGRPACLGSKQKIGLGLFSSCVSIASLAIVENIRRGIAIDQGYSEQPQAVVNLSALWLLPRQILDGLAEASACIGQNEFFLAELPQSMSSLASTLGGLAMSVGNLAASFVLSGVDGVTGGGGNESWLSSNINKGHYDYYYAFIFSLCIANFGYFIYCSKAYGPCKGNGKYNFK</sequence>
<feature type="transmembrane region" description="Helical" evidence="6">
    <location>
        <begin position="586"/>
        <end position="604"/>
    </location>
</feature>
<comment type="similarity">
    <text evidence="2">Belongs to the major facilitator superfamily. Proton-dependent oligopeptide transporter (POT/PTR) (TC 2.A.17) family.</text>
</comment>
<dbReference type="InterPro" id="IPR036259">
    <property type="entry name" value="MFS_trans_sf"/>
</dbReference>
<dbReference type="EMBL" id="SDMP01000010">
    <property type="protein sequence ID" value="RYR33581.1"/>
    <property type="molecule type" value="Genomic_DNA"/>
</dbReference>
<reference evidence="7 8" key="1">
    <citation type="submission" date="2019-01" db="EMBL/GenBank/DDBJ databases">
        <title>Sequencing of cultivated peanut Arachis hypogaea provides insights into genome evolution and oil improvement.</title>
        <authorList>
            <person name="Chen X."/>
        </authorList>
    </citation>
    <scope>NUCLEOTIDE SEQUENCE [LARGE SCALE GENOMIC DNA]</scope>
    <source>
        <strain evidence="8">cv. Fuhuasheng</strain>
        <tissue evidence="7">Leaves</tissue>
    </source>
</reference>
<keyword evidence="5 6" id="KW-0472">Membrane</keyword>
<gene>
    <name evidence="7" type="ORF">Ahy_A10g048180</name>
</gene>
<dbReference type="AlphaFoldDB" id="A0A445B4K3"/>
<dbReference type="GO" id="GO:0022857">
    <property type="term" value="F:transmembrane transporter activity"/>
    <property type="evidence" value="ECO:0007669"/>
    <property type="project" value="InterPro"/>
</dbReference>
<dbReference type="GO" id="GO:0016020">
    <property type="term" value="C:membrane"/>
    <property type="evidence" value="ECO:0007669"/>
    <property type="project" value="UniProtKB-SubCell"/>
</dbReference>
<organism evidence="7 8">
    <name type="scientific">Arachis hypogaea</name>
    <name type="common">Peanut</name>
    <dbReference type="NCBI Taxonomy" id="3818"/>
    <lineage>
        <taxon>Eukaryota</taxon>
        <taxon>Viridiplantae</taxon>
        <taxon>Streptophyta</taxon>
        <taxon>Embryophyta</taxon>
        <taxon>Tracheophyta</taxon>
        <taxon>Spermatophyta</taxon>
        <taxon>Magnoliopsida</taxon>
        <taxon>eudicotyledons</taxon>
        <taxon>Gunneridae</taxon>
        <taxon>Pentapetalae</taxon>
        <taxon>rosids</taxon>
        <taxon>fabids</taxon>
        <taxon>Fabales</taxon>
        <taxon>Fabaceae</taxon>
        <taxon>Papilionoideae</taxon>
        <taxon>50 kb inversion clade</taxon>
        <taxon>dalbergioids sensu lato</taxon>
        <taxon>Dalbergieae</taxon>
        <taxon>Pterocarpus clade</taxon>
        <taxon>Arachis</taxon>
    </lineage>
</organism>
<feature type="transmembrane region" description="Helical" evidence="6">
    <location>
        <begin position="121"/>
        <end position="140"/>
    </location>
</feature>
<evidence type="ECO:0000256" key="2">
    <source>
        <dbReference type="ARBA" id="ARBA00005982"/>
    </source>
</evidence>
<keyword evidence="8" id="KW-1185">Reference proteome</keyword>
<evidence type="ECO:0000256" key="5">
    <source>
        <dbReference type="ARBA" id="ARBA00023136"/>
    </source>
</evidence>
<evidence type="ECO:0000256" key="4">
    <source>
        <dbReference type="ARBA" id="ARBA00022989"/>
    </source>
</evidence>
<feature type="transmembrane region" description="Helical" evidence="6">
    <location>
        <begin position="422"/>
        <end position="449"/>
    </location>
</feature>
<evidence type="ECO:0000313" key="8">
    <source>
        <dbReference type="Proteomes" id="UP000289738"/>
    </source>
</evidence>
<evidence type="ECO:0000256" key="6">
    <source>
        <dbReference type="SAM" id="Phobius"/>
    </source>
</evidence>
<dbReference type="InterPro" id="IPR000109">
    <property type="entry name" value="POT_fam"/>
</dbReference>
<feature type="transmembrane region" description="Helical" evidence="6">
    <location>
        <begin position="266"/>
        <end position="286"/>
    </location>
</feature>
<dbReference type="Gene3D" id="1.20.1250.20">
    <property type="entry name" value="MFS general substrate transporter like domains"/>
    <property type="match status" value="1"/>
</dbReference>
<keyword evidence="3 6" id="KW-0812">Transmembrane</keyword>
<feature type="transmembrane region" description="Helical" evidence="6">
    <location>
        <begin position="190"/>
        <end position="214"/>
    </location>
</feature>
<evidence type="ECO:0000256" key="1">
    <source>
        <dbReference type="ARBA" id="ARBA00004141"/>
    </source>
</evidence>
<feature type="transmembrane region" description="Helical" evidence="6">
    <location>
        <begin position="380"/>
        <end position="402"/>
    </location>
</feature>
<name>A0A445B4K3_ARAHY</name>
<proteinExistence type="inferred from homology"/>